<dbReference type="EMBL" id="VJNE01000028">
    <property type="protein sequence ID" value="MZG28955.1"/>
    <property type="molecule type" value="Genomic_DNA"/>
</dbReference>
<dbReference type="AlphaFoldDB" id="A0A3E2ESZ2"/>
<dbReference type="PANTHER" id="PTHR46558">
    <property type="entry name" value="TRACRIPTIONAL REGULATORY PROTEIN-RELATED-RELATED"/>
    <property type="match status" value="1"/>
</dbReference>
<gene>
    <name evidence="2" type="ORF">FM068_10255</name>
</gene>
<dbReference type="PROSITE" id="PS50943">
    <property type="entry name" value="HTH_CROC1"/>
    <property type="match status" value="1"/>
</dbReference>
<keyword evidence="1" id="KW-0238">DNA-binding</keyword>
<protein>
    <submittedName>
        <fullName evidence="2">Helix-turn-helix transcriptional regulator</fullName>
    </submittedName>
</protein>
<reference evidence="2 3" key="1">
    <citation type="submission" date="2019-07" db="EMBL/GenBank/DDBJ databases">
        <title>Draft genome sequence of Adlercreutzia equolifaciens IPLA 37004, a human intestinal strain that does not produces equol from daidzein.</title>
        <authorList>
            <person name="Vazquez L."/>
            <person name="Florez A.B."/>
            <person name="Mayo B."/>
        </authorList>
    </citation>
    <scope>NUCLEOTIDE SEQUENCE [LARGE SCALE GENOMIC DNA]</scope>
    <source>
        <strain evidence="2 3">IPLA 37004</strain>
    </source>
</reference>
<evidence type="ECO:0000313" key="2">
    <source>
        <dbReference type="EMBL" id="MZG28955.1"/>
    </source>
</evidence>
<dbReference type="SMART" id="SM00530">
    <property type="entry name" value="HTH_XRE"/>
    <property type="match status" value="1"/>
</dbReference>
<dbReference type="Proteomes" id="UP000472380">
    <property type="component" value="Unassembled WGS sequence"/>
</dbReference>
<dbReference type="SUPFAM" id="SSF47413">
    <property type="entry name" value="lambda repressor-like DNA-binding domains"/>
    <property type="match status" value="1"/>
</dbReference>
<accession>A0A3E2ESZ2</accession>
<organism evidence="2 3">
    <name type="scientific">Adlercreutzia equolifaciens</name>
    <dbReference type="NCBI Taxonomy" id="446660"/>
    <lineage>
        <taxon>Bacteria</taxon>
        <taxon>Bacillati</taxon>
        <taxon>Actinomycetota</taxon>
        <taxon>Coriobacteriia</taxon>
        <taxon>Eggerthellales</taxon>
        <taxon>Eggerthellaceae</taxon>
        <taxon>Adlercreutzia</taxon>
    </lineage>
</organism>
<comment type="caution">
    <text evidence="2">The sequence shown here is derived from an EMBL/GenBank/DDBJ whole genome shotgun (WGS) entry which is preliminary data.</text>
</comment>
<dbReference type="Pfam" id="PF01381">
    <property type="entry name" value="HTH_3"/>
    <property type="match status" value="1"/>
</dbReference>
<dbReference type="InterPro" id="IPR001387">
    <property type="entry name" value="Cro/C1-type_HTH"/>
</dbReference>
<dbReference type="OrthoDB" id="9805856at2"/>
<proteinExistence type="predicted"/>
<dbReference type="GO" id="GO:0003677">
    <property type="term" value="F:DNA binding"/>
    <property type="evidence" value="ECO:0007669"/>
    <property type="project" value="UniProtKB-KW"/>
</dbReference>
<evidence type="ECO:0000256" key="1">
    <source>
        <dbReference type="ARBA" id="ARBA00023125"/>
    </source>
</evidence>
<dbReference type="InterPro" id="IPR010982">
    <property type="entry name" value="Lambda_DNA-bd_dom_sf"/>
</dbReference>
<dbReference type="CDD" id="cd00093">
    <property type="entry name" value="HTH_XRE"/>
    <property type="match status" value="1"/>
</dbReference>
<dbReference type="PANTHER" id="PTHR46558:SF15">
    <property type="entry name" value="HELIX-TURN-HELIX DOMAIN PROTEIN"/>
    <property type="match status" value="1"/>
</dbReference>
<dbReference type="STRING" id="1384484.AEQU_0160"/>
<evidence type="ECO:0000313" key="3">
    <source>
        <dbReference type="Proteomes" id="UP000472380"/>
    </source>
</evidence>
<dbReference type="Gene3D" id="1.10.260.40">
    <property type="entry name" value="lambda repressor-like DNA-binding domains"/>
    <property type="match status" value="1"/>
</dbReference>
<sequence length="266" mass="29560">MDASRAQCTKCFYDRYLSRENPCSEPLSKTFGRGFHWLRGCAKGFWWYAAACHVTLIAKGRVVELKEHLKEHRNRLGLSQEDVAERIFVSRQTISNWETDRTYPDVQSLLLLSEIFGTSIDELVKGDVATMEKAIENDWKTMSRLTVAAWALVGVGLVCVAVGFAVPTAPSSLMPKCTESEVLGIVLFLALWVLGCILLGMVESMKKKYDLVTYRDIVAYSRGEEPVRDNEAFGRKHPVASAGLKMGVSAVSGFVVAYVVLKLILG</sequence>
<name>A0A3E2ESZ2_9ACTN</name>